<dbReference type="PANTHER" id="PTHR24220">
    <property type="entry name" value="IMPORT ATP-BINDING PROTEIN"/>
    <property type="match status" value="1"/>
</dbReference>
<dbReference type="RefSeq" id="WP_035314039.1">
    <property type="nucleotide sequence ID" value="NZ_AODH01000017.1"/>
</dbReference>
<dbReference type="SUPFAM" id="SSF52540">
    <property type="entry name" value="P-loop containing nucleoside triphosphate hydrolases"/>
    <property type="match status" value="1"/>
</dbReference>
<dbReference type="STRING" id="1265861.BCAMP_05029"/>
<dbReference type="Pfam" id="PF00005">
    <property type="entry name" value="ABC_tran"/>
    <property type="match status" value="1"/>
</dbReference>
<evidence type="ECO:0000313" key="4">
    <source>
        <dbReference type="EMBL" id="EUJ40570.1"/>
    </source>
</evidence>
<dbReference type="PANTHER" id="PTHR24220:SF86">
    <property type="entry name" value="ABC TRANSPORTER ABCH.1"/>
    <property type="match status" value="1"/>
</dbReference>
<dbReference type="OrthoDB" id="9802264at2"/>
<dbReference type="GO" id="GO:0005524">
    <property type="term" value="F:ATP binding"/>
    <property type="evidence" value="ECO:0007669"/>
    <property type="project" value="UniProtKB-KW"/>
</dbReference>
<dbReference type="PROSITE" id="PS00211">
    <property type="entry name" value="ABC_TRANSPORTER_1"/>
    <property type="match status" value="1"/>
</dbReference>
<dbReference type="GO" id="GO:0022857">
    <property type="term" value="F:transmembrane transporter activity"/>
    <property type="evidence" value="ECO:0007669"/>
    <property type="project" value="TreeGrafter"/>
</dbReference>
<dbReference type="GO" id="GO:0005886">
    <property type="term" value="C:plasma membrane"/>
    <property type="evidence" value="ECO:0007669"/>
    <property type="project" value="TreeGrafter"/>
</dbReference>
<dbReference type="InterPro" id="IPR015854">
    <property type="entry name" value="ABC_transpr_LolD-like"/>
</dbReference>
<gene>
    <name evidence="4" type="ORF">BCAMP_05029</name>
</gene>
<dbReference type="PROSITE" id="PS50893">
    <property type="entry name" value="ABC_TRANSPORTER_2"/>
    <property type="match status" value="1"/>
</dbReference>
<evidence type="ECO:0000313" key="5">
    <source>
        <dbReference type="Proteomes" id="UP000019243"/>
    </source>
</evidence>
<accession>W7CV59</accession>
<dbReference type="InterPro" id="IPR017871">
    <property type="entry name" value="ABC_transporter-like_CS"/>
</dbReference>
<dbReference type="AlphaFoldDB" id="W7CV59"/>
<name>W7CV59_9LIST</name>
<dbReference type="SMART" id="SM00382">
    <property type="entry name" value="AAA"/>
    <property type="match status" value="1"/>
</dbReference>
<dbReference type="EMBL" id="AODH01000017">
    <property type="protein sequence ID" value="EUJ40570.1"/>
    <property type="molecule type" value="Genomic_DNA"/>
</dbReference>
<keyword evidence="2 4" id="KW-0067">ATP-binding</keyword>
<evidence type="ECO:0000256" key="2">
    <source>
        <dbReference type="ARBA" id="ARBA00022840"/>
    </source>
</evidence>
<keyword evidence="1" id="KW-0547">Nucleotide-binding</keyword>
<dbReference type="Proteomes" id="UP000019243">
    <property type="component" value="Unassembled WGS sequence"/>
</dbReference>
<evidence type="ECO:0000259" key="3">
    <source>
        <dbReference type="PROSITE" id="PS50893"/>
    </source>
</evidence>
<dbReference type="InterPro" id="IPR003439">
    <property type="entry name" value="ABC_transporter-like_ATP-bd"/>
</dbReference>
<dbReference type="GO" id="GO:0016887">
    <property type="term" value="F:ATP hydrolysis activity"/>
    <property type="evidence" value="ECO:0007669"/>
    <property type="project" value="InterPro"/>
</dbReference>
<organism evidence="4 5">
    <name type="scientific">Brochothrix campestris FSL F6-1037</name>
    <dbReference type="NCBI Taxonomy" id="1265861"/>
    <lineage>
        <taxon>Bacteria</taxon>
        <taxon>Bacillati</taxon>
        <taxon>Bacillota</taxon>
        <taxon>Bacilli</taxon>
        <taxon>Bacillales</taxon>
        <taxon>Listeriaceae</taxon>
        <taxon>Brochothrix</taxon>
    </lineage>
</organism>
<evidence type="ECO:0000256" key="1">
    <source>
        <dbReference type="ARBA" id="ARBA00022741"/>
    </source>
</evidence>
<dbReference type="InterPro" id="IPR003593">
    <property type="entry name" value="AAA+_ATPase"/>
</dbReference>
<dbReference type="Gene3D" id="3.40.50.300">
    <property type="entry name" value="P-loop containing nucleotide triphosphate hydrolases"/>
    <property type="match status" value="1"/>
</dbReference>
<dbReference type="InterPro" id="IPR027417">
    <property type="entry name" value="P-loop_NTPase"/>
</dbReference>
<protein>
    <submittedName>
        <fullName evidence="4">ABC transporter ATP-binding protein</fullName>
    </submittedName>
</protein>
<feature type="domain" description="ABC transporter" evidence="3">
    <location>
        <begin position="3"/>
        <end position="211"/>
    </location>
</feature>
<sequence>MKLTLRHATKRFDDKILFKQCSFTIPSGSFVAIKGKSGAGKSTLLNCLALIEPLTSGQLLFDETDVTMLSWSKKSRLYRQDISFIVQDFGLMPNETVMENLIIALRYERLSAKKCKQRCLAVLCKVNLADTLLDEPIFRLSGGEQQRVAIARCLLRQPRLLFADEPINALDRDNAADIMRLLQAINASGCTVVLVTHDDTYDNCYDDVIYL</sequence>
<comment type="caution">
    <text evidence="4">The sequence shown here is derived from an EMBL/GenBank/DDBJ whole genome shotgun (WGS) entry which is preliminary data.</text>
</comment>
<proteinExistence type="predicted"/>
<keyword evidence="5" id="KW-1185">Reference proteome</keyword>
<reference evidence="4 5" key="1">
    <citation type="submission" date="2012-12" db="EMBL/GenBank/DDBJ databases">
        <title>Novel taxa of Listeriaceae from agricultural environments in the United States.</title>
        <authorList>
            <person name="den Bakker H.C."/>
            <person name="Allred A."/>
            <person name="Warchocki S."/>
            <person name="Wright E.M."/>
            <person name="Burrell A."/>
            <person name="Nightingale K.K."/>
            <person name="Kephart D."/>
            <person name="Wiedmann M."/>
        </authorList>
    </citation>
    <scope>NUCLEOTIDE SEQUENCE [LARGE SCALE GENOMIC DNA]</scope>
    <source>
        <strain evidence="4 5">FSL F6-1037</strain>
    </source>
</reference>